<evidence type="ECO:0000313" key="2">
    <source>
        <dbReference type="EMBL" id="MBS9525958.1"/>
    </source>
</evidence>
<sequence>MKRTCILLISLFLVATSQLSAQDELKVFLGEDILLSGDYTQLGIYVSRDQKPSDVRVAYFELFTKEGLPVVQEMVYLKNGLAEAVLRLPESIQSGYYLFRSYTSDSDFNNFKSFHQSWVAVINPDMPPAILPDSLYNQTGSSIEKVSLQAGKKEKVILDPKGSGKLNFVKVSRLIETLTVPSEVEVVTSSNINPKFKNERELAGHVVKVKGLQQGEHVFLSSIGKVNDLYFGEVKDDGYAYIFMDGEKKYHTLLLQSTQVSGIEIVSPFWEYFPKVEDWPSLQITEKSLESIKEMALQKEVKKHFFLPDTTDVTRVQKIADAYAIYDLDDYNRFESLALTFREYIPEVLIRNKRGKIELRMRTPGSITKENPLVILDGVPIFDIDAISKFDPKDIRRIEVSNRYYKLGSLQLYGIINLYSFNNDFANFPIGSEVMILDYPSPQPSLSWNFPEHSNKRNRSPDFRSLLHWNITQTENKTIEAVSFYTSELEGLFSAEYYSLDDTGKWVKAIDYFEVK</sequence>
<reference evidence="2 3" key="1">
    <citation type="submission" date="2021-05" db="EMBL/GenBank/DDBJ databases">
        <authorList>
            <person name="Zhang Z.D."/>
            <person name="Osman G."/>
        </authorList>
    </citation>
    <scope>NUCLEOTIDE SEQUENCE [LARGE SCALE GENOMIC DNA]</scope>
    <source>
        <strain evidence="2 3">KCTC 32217</strain>
    </source>
</reference>
<dbReference type="Proteomes" id="UP001319104">
    <property type="component" value="Unassembled WGS sequence"/>
</dbReference>
<keyword evidence="1" id="KW-0732">Signal</keyword>
<gene>
    <name evidence="2" type="ORF">KI659_18200</name>
</gene>
<feature type="chain" id="PRO_5042816142" description="TonB-dependent receptor plug domain-containing protein" evidence="1">
    <location>
        <begin position="22"/>
        <end position="516"/>
    </location>
</feature>
<dbReference type="RefSeq" id="WP_213946817.1">
    <property type="nucleotide sequence ID" value="NZ_JAHCMY010000026.1"/>
</dbReference>
<feature type="signal peptide" evidence="1">
    <location>
        <begin position="1"/>
        <end position="21"/>
    </location>
</feature>
<keyword evidence="3" id="KW-1185">Reference proteome</keyword>
<dbReference type="AlphaFoldDB" id="A0AAP2CJL1"/>
<evidence type="ECO:0000256" key="1">
    <source>
        <dbReference type="SAM" id="SignalP"/>
    </source>
</evidence>
<dbReference type="EMBL" id="JAHCMY010000026">
    <property type="protein sequence ID" value="MBS9525958.1"/>
    <property type="molecule type" value="Genomic_DNA"/>
</dbReference>
<evidence type="ECO:0008006" key="4">
    <source>
        <dbReference type="Google" id="ProtNLM"/>
    </source>
</evidence>
<protein>
    <recommendedName>
        <fullName evidence="4">TonB-dependent receptor plug domain-containing protein</fullName>
    </recommendedName>
</protein>
<comment type="caution">
    <text evidence="2">The sequence shown here is derived from an EMBL/GenBank/DDBJ whole genome shotgun (WGS) entry which is preliminary data.</text>
</comment>
<accession>A0AAP2CJL1</accession>
<proteinExistence type="predicted"/>
<name>A0AAP2CJL1_9BACT</name>
<organism evidence="2 3">
    <name type="scientific">Litoribacter ruber</name>
    <dbReference type="NCBI Taxonomy" id="702568"/>
    <lineage>
        <taxon>Bacteria</taxon>
        <taxon>Pseudomonadati</taxon>
        <taxon>Bacteroidota</taxon>
        <taxon>Cytophagia</taxon>
        <taxon>Cytophagales</taxon>
        <taxon>Cyclobacteriaceae</taxon>
        <taxon>Litoribacter</taxon>
    </lineage>
</organism>
<evidence type="ECO:0000313" key="3">
    <source>
        <dbReference type="Proteomes" id="UP001319104"/>
    </source>
</evidence>